<proteinExistence type="predicted"/>
<feature type="transmembrane region" description="Helical" evidence="8">
    <location>
        <begin position="115"/>
        <end position="140"/>
    </location>
</feature>
<dbReference type="CDD" id="cd00637">
    <property type="entry name" value="7tm_classA_rhodopsin-like"/>
    <property type="match status" value="1"/>
</dbReference>
<evidence type="ECO:0000256" key="4">
    <source>
        <dbReference type="ARBA" id="ARBA00023040"/>
    </source>
</evidence>
<evidence type="ECO:0000313" key="10">
    <source>
        <dbReference type="EnsemblMetazoa" id="BGLB023445-PA"/>
    </source>
</evidence>
<evidence type="ECO:0000256" key="5">
    <source>
        <dbReference type="ARBA" id="ARBA00023136"/>
    </source>
</evidence>
<dbReference type="Gene3D" id="1.20.1070.10">
    <property type="entry name" value="Rhodopsin 7-helix transmembrane proteins"/>
    <property type="match status" value="1"/>
</dbReference>
<feature type="domain" description="G-protein coupled receptors family 1 profile" evidence="9">
    <location>
        <begin position="47"/>
        <end position="279"/>
    </location>
</feature>
<evidence type="ECO:0000313" key="11">
    <source>
        <dbReference type="Proteomes" id="UP000076420"/>
    </source>
</evidence>
<dbReference type="PANTHER" id="PTHR24243:SF208">
    <property type="entry name" value="PYROKININ-1 RECEPTOR"/>
    <property type="match status" value="1"/>
</dbReference>
<dbReference type="VEuPathDB" id="VectorBase:BGLB023445"/>
<evidence type="ECO:0000256" key="1">
    <source>
        <dbReference type="ARBA" id="ARBA00004141"/>
    </source>
</evidence>
<evidence type="ECO:0000256" key="7">
    <source>
        <dbReference type="ARBA" id="ARBA00023224"/>
    </source>
</evidence>
<feature type="transmembrane region" description="Helical" evidence="8">
    <location>
        <begin position="152"/>
        <end position="173"/>
    </location>
</feature>
<dbReference type="InterPro" id="IPR017452">
    <property type="entry name" value="GPCR_Rhodpsn_7TM"/>
</dbReference>
<feature type="transmembrane region" description="Helical" evidence="8">
    <location>
        <begin position="214"/>
        <end position="236"/>
    </location>
</feature>
<dbReference type="PRINTS" id="PR00237">
    <property type="entry name" value="GPCRRHODOPSN"/>
</dbReference>
<accession>A0A2C9KTR4</accession>
<keyword evidence="5 8" id="KW-0472">Membrane</keyword>
<keyword evidence="6" id="KW-0675">Receptor</keyword>
<dbReference type="STRING" id="6526.A0A2C9KTR4"/>
<protein>
    <recommendedName>
        <fullName evidence="9">G-protein coupled receptors family 1 profile domain-containing protein</fullName>
    </recommendedName>
</protein>
<dbReference type="PANTHER" id="PTHR24243">
    <property type="entry name" value="G-PROTEIN COUPLED RECEPTOR"/>
    <property type="match status" value="1"/>
</dbReference>
<dbReference type="PROSITE" id="PS50262">
    <property type="entry name" value="G_PROTEIN_RECEP_F1_2"/>
    <property type="match status" value="1"/>
</dbReference>
<organism evidence="10 11">
    <name type="scientific">Biomphalaria glabrata</name>
    <name type="common">Bloodfluke planorb</name>
    <name type="synonym">Freshwater snail</name>
    <dbReference type="NCBI Taxonomy" id="6526"/>
    <lineage>
        <taxon>Eukaryota</taxon>
        <taxon>Metazoa</taxon>
        <taxon>Spiralia</taxon>
        <taxon>Lophotrochozoa</taxon>
        <taxon>Mollusca</taxon>
        <taxon>Gastropoda</taxon>
        <taxon>Heterobranchia</taxon>
        <taxon>Euthyneura</taxon>
        <taxon>Panpulmonata</taxon>
        <taxon>Hygrophila</taxon>
        <taxon>Lymnaeoidea</taxon>
        <taxon>Planorbidae</taxon>
        <taxon>Biomphalaria</taxon>
    </lineage>
</organism>
<dbReference type="Proteomes" id="UP000076420">
    <property type="component" value="Unassembled WGS sequence"/>
</dbReference>
<evidence type="ECO:0000256" key="3">
    <source>
        <dbReference type="ARBA" id="ARBA00022989"/>
    </source>
</evidence>
<reference evidence="10" key="1">
    <citation type="submission" date="2020-05" db="UniProtKB">
        <authorList>
            <consortium name="EnsemblMetazoa"/>
        </authorList>
    </citation>
    <scope>IDENTIFICATION</scope>
    <source>
        <strain evidence="10">BB02</strain>
    </source>
</reference>
<keyword evidence="7" id="KW-0807">Transducer</keyword>
<sequence>MTPKDFNSSYPLSTFSPEELQDFLINLFDLVFTCGLFHVLNVSGVVTNVMNILVLTKYGLHETTTLLLFSLSVSDLFCSILLPFRRLHCFVSQFEPLLAISIQSFTHVYLSSLPDFFICISLLHTTIIAVERLVAVWLPLKMSLIFTTSRVKWLLLFIYIYVVVLIAPTLFLVEISWIVDPSTNKTIATIVISKLYTSNLDIFNQYMYLGLPHVLSTSTLSISIGCSIVIGYKITVRRKTILSQLSPCVSQVKDVKVIKMLLTVCVVNSFVSFPTLAMD</sequence>
<feature type="transmembrane region" description="Helical" evidence="8">
    <location>
        <begin position="30"/>
        <end position="54"/>
    </location>
</feature>
<name>A0A2C9KTR4_BIOGL</name>
<dbReference type="GO" id="GO:0016020">
    <property type="term" value="C:membrane"/>
    <property type="evidence" value="ECO:0007669"/>
    <property type="project" value="UniProtKB-SubCell"/>
</dbReference>
<keyword evidence="2 8" id="KW-0812">Transmembrane</keyword>
<comment type="subcellular location">
    <subcellularLocation>
        <location evidence="1">Membrane</location>
        <topology evidence="1">Multi-pass membrane protein</topology>
    </subcellularLocation>
</comment>
<evidence type="ECO:0000256" key="6">
    <source>
        <dbReference type="ARBA" id="ARBA00023170"/>
    </source>
</evidence>
<dbReference type="AlphaFoldDB" id="A0A2C9KTR4"/>
<dbReference type="Pfam" id="PF00001">
    <property type="entry name" value="7tm_1"/>
    <property type="match status" value="1"/>
</dbReference>
<evidence type="ECO:0000259" key="9">
    <source>
        <dbReference type="PROSITE" id="PS50262"/>
    </source>
</evidence>
<dbReference type="InterPro" id="IPR000276">
    <property type="entry name" value="GPCR_Rhodpsn"/>
</dbReference>
<dbReference type="SUPFAM" id="SSF81321">
    <property type="entry name" value="Family A G protein-coupled receptor-like"/>
    <property type="match status" value="1"/>
</dbReference>
<dbReference type="GO" id="GO:0004930">
    <property type="term" value="F:G protein-coupled receptor activity"/>
    <property type="evidence" value="ECO:0007669"/>
    <property type="project" value="UniProtKB-KW"/>
</dbReference>
<keyword evidence="3 8" id="KW-1133">Transmembrane helix</keyword>
<dbReference type="EnsemblMetazoa" id="BGLB023445-RA">
    <property type="protein sequence ID" value="BGLB023445-PA"/>
    <property type="gene ID" value="BGLB023445"/>
</dbReference>
<dbReference type="VEuPathDB" id="VectorBase:BGLAX_037439"/>
<evidence type="ECO:0000256" key="2">
    <source>
        <dbReference type="ARBA" id="ARBA00022692"/>
    </source>
</evidence>
<feature type="transmembrane region" description="Helical" evidence="8">
    <location>
        <begin position="66"/>
        <end position="84"/>
    </location>
</feature>
<keyword evidence="4" id="KW-0297">G-protein coupled receptor</keyword>
<evidence type="ECO:0000256" key="8">
    <source>
        <dbReference type="SAM" id="Phobius"/>
    </source>
</evidence>